<evidence type="ECO:0000313" key="1">
    <source>
        <dbReference type="EMBL" id="KGN58732.1"/>
    </source>
</evidence>
<reference evidence="1 2" key="3">
    <citation type="journal article" date="2010" name="BMC Genomics">
        <title>Transcriptome sequencing and comparative analysis of cucumber flowers with different sex types.</title>
        <authorList>
            <person name="Guo S."/>
            <person name="Zheng Y."/>
            <person name="Joung J.G."/>
            <person name="Liu S."/>
            <person name="Zhang Z."/>
            <person name="Crasta O.R."/>
            <person name="Sobral B.W."/>
            <person name="Xu Y."/>
            <person name="Huang S."/>
            <person name="Fei Z."/>
        </authorList>
    </citation>
    <scope>NUCLEOTIDE SEQUENCE [LARGE SCALE GENOMIC DNA]</scope>
    <source>
        <strain evidence="2">cv. 9930</strain>
    </source>
</reference>
<reference evidence="1 2" key="2">
    <citation type="journal article" date="2009" name="PLoS ONE">
        <title>An integrated genetic and cytogenetic map of the cucumber genome.</title>
        <authorList>
            <person name="Ren Y."/>
            <person name="Zhang Z."/>
            <person name="Liu J."/>
            <person name="Staub J.E."/>
            <person name="Han Y."/>
            <person name="Cheng Z."/>
            <person name="Li X."/>
            <person name="Lu J."/>
            <person name="Miao H."/>
            <person name="Kang H."/>
            <person name="Xie B."/>
            <person name="Gu X."/>
            <person name="Wang X."/>
            <person name="Du Y."/>
            <person name="Jin W."/>
            <person name="Huang S."/>
        </authorList>
    </citation>
    <scope>NUCLEOTIDE SEQUENCE [LARGE SCALE GENOMIC DNA]</scope>
    <source>
        <strain evidence="2">cv. 9930</strain>
    </source>
</reference>
<evidence type="ECO:0000313" key="2">
    <source>
        <dbReference type="Proteomes" id="UP000029981"/>
    </source>
</evidence>
<reference evidence="1 2" key="4">
    <citation type="journal article" date="2011" name="BMC Genomics">
        <title>RNA-Seq improves annotation of protein-coding genes in the cucumber genome.</title>
        <authorList>
            <person name="Li Z."/>
            <person name="Zhang Z."/>
            <person name="Yan P."/>
            <person name="Huang S."/>
            <person name="Fei Z."/>
            <person name="Lin K."/>
        </authorList>
    </citation>
    <scope>NUCLEOTIDE SEQUENCE [LARGE SCALE GENOMIC DNA]</scope>
    <source>
        <strain evidence="2">cv. 9930</strain>
    </source>
</reference>
<dbReference type="AlphaFoldDB" id="A0A0A0LDC8"/>
<protein>
    <submittedName>
        <fullName evidence="1">Uncharacterized protein</fullName>
    </submittedName>
</protein>
<sequence length="138" mass="15661">MENLEENLAATYYWISPESEELIPGKYFVEILQINLNYQDAAKSKLGNPHNYQEPVRKKCYYPDEYLIDTEVSQGKNQEVLKEHSQISSALSDLTMKTIRPCTIPFLVPISLHHSKLVLPNCSNSEQKSSNLGSQASV</sequence>
<organism evidence="1 2">
    <name type="scientific">Cucumis sativus</name>
    <name type="common">Cucumber</name>
    <dbReference type="NCBI Taxonomy" id="3659"/>
    <lineage>
        <taxon>Eukaryota</taxon>
        <taxon>Viridiplantae</taxon>
        <taxon>Streptophyta</taxon>
        <taxon>Embryophyta</taxon>
        <taxon>Tracheophyta</taxon>
        <taxon>Spermatophyta</taxon>
        <taxon>Magnoliopsida</taxon>
        <taxon>eudicotyledons</taxon>
        <taxon>Gunneridae</taxon>
        <taxon>Pentapetalae</taxon>
        <taxon>rosids</taxon>
        <taxon>fabids</taxon>
        <taxon>Cucurbitales</taxon>
        <taxon>Cucurbitaceae</taxon>
        <taxon>Benincaseae</taxon>
        <taxon>Cucumis</taxon>
    </lineage>
</organism>
<gene>
    <name evidence="1" type="ORF">Csa_3G730955</name>
</gene>
<name>A0A0A0LDC8_CUCSA</name>
<keyword evidence="2" id="KW-1185">Reference proteome</keyword>
<proteinExistence type="predicted"/>
<accession>A0A0A0LDC8</accession>
<reference evidence="1 2" key="1">
    <citation type="journal article" date="2009" name="Nat. Genet.">
        <title>The genome of the cucumber, Cucumis sativus L.</title>
        <authorList>
            <person name="Huang S."/>
            <person name="Li R."/>
            <person name="Zhang Z."/>
            <person name="Li L."/>
            <person name="Gu X."/>
            <person name="Fan W."/>
            <person name="Lucas W.J."/>
            <person name="Wang X."/>
            <person name="Xie B."/>
            <person name="Ni P."/>
            <person name="Ren Y."/>
            <person name="Zhu H."/>
            <person name="Li J."/>
            <person name="Lin K."/>
            <person name="Jin W."/>
            <person name="Fei Z."/>
            <person name="Li G."/>
            <person name="Staub J."/>
            <person name="Kilian A."/>
            <person name="van der Vossen E.A."/>
            <person name="Wu Y."/>
            <person name="Guo J."/>
            <person name="He J."/>
            <person name="Jia Z."/>
            <person name="Ren Y."/>
            <person name="Tian G."/>
            <person name="Lu Y."/>
            <person name="Ruan J."/>
            <person name="Qian W."/>
            <person name="Wang M."/>
            <person name="Huang Q."/>
            <person name="Li B."/>
            <person name="Xuan Z."/>
            <person name="Cao J."/>
            <person name="Asan"/>
            <person name="Wu Z."/>
            <person name="Zhang J."/>
            <person name="Cai Q."/>
            <person name="Bai Y."/>
            <person name="Zhao B."/>
            <person name="Han Y."/>
            <person name="Li Y."/>
            <person name="Li X."/>
            <person name="Wang S."/>
            <person name="Shi Q."/>
            <person name="Liu S."/>
            <person name="Cho W.K."/>
            <person name="Kim J.Y."/>
            <person name="Xu Y."/>
            <person name="Heller-Uszynska K."/>
            <person name="Miao H."/>
            <person name="Cheng Z."/>
            <person name="Zhang S."/>
            <person name="Wu J."/>
            <person name="Yang Y."/>
            <person name="Kang H."/>
            <person name="Li M."/>
            <person name="Liang H."/>
            <person name="Ren X."/>
            <person name="Shi Z."/>
            <person name="Wen M."/>
            <person name="Jian M."/>
            <person name="Yang H."/>
            <person name="Zhang G."/>
            <person name="Yang Z."/>
            <person name="Chen R."/>
            <person name="Liu S."/>
            <person name="Li J."/>
            <person name="Ma L."/>
            <person name="Liu H."/>
            <person name="Zhou Y."/>
            <person name="Zhao J."/>
            <person name="Fang X."/>
            <person name="Li G."/>
            <person name="Fang L."/>
            <person name="Li Y."/>
            <person name="Liu D."/>
            <person name="Zheng H."/>
            <person name="Zhang Y."/>
            <person name="Qin N."/>
            <person name="Li Z."/>
            <person name="Yang G."/>
            <person name="Yang S."/>
            <person name="Bolund L."/>
            <person name="Kristiansen K."/>
            <person name="Zheng H."/>
            <person name="Li S."/>
            <person name="Zhang X."/>
            <person name="Yang H."/>
            <person name="Wang J."/>
            <person name="Sun R."/>
            <person name="Zhang B."/>
            <person name="Jiang S."/>
            <person name="Wang J."/>
            <person name="Du Y."/>
            <person name="Li S."/>
        </authorList>
    </citation>
    <scope>NUCLEOTIDE SEQUENCE [LARGE SCALE GENOMIC DNA]</scope>
    <source>
        <strain evidence="2">cv. 9930</strain>
    </source>
</reference>
<dbReference type="Gramene" id="KGN58732">
    <property type="protein sequence ID" value="KGN58732"/>
    <property type="gene ID" value="Csa_3G730955"/>
</dbReference>
<dbReference type="Proteomes" id="UP000029981">
    <property type="component" value="Chromosome 3"/>
</dbReference>
<dbReference type="EMBL" id="CM002924">
    <property type="protein sequence ID" value="KGN58732.1"/>
    <property type="molecule type" value="Genomic_DNA"/>
</dbReference>